<keyword evidence="2" id="KW-0378">Hydrolase</keyword>
<dbReference type="InterPro" id="IPR018550">
    <property type="entry name" value="Lipid-A_deacylase-rel"/>
</dbReference>
<dbReference type="Proteomes" id="UP001596091">
    <property type="component" value="Unassembled WGS sequence"/>
</dbReference>
<feature type="signal peptide" evidence="1">
    <location>
        <begin position="1"/>
        <end position="24"/>
    </location>
</feature>
<feature type="chain" id="PRO_5046596375" evidence="1">
    <location>
        <begin position="25"/>
        <end position="224"/>
    </location>
</feature>
<sequence length="224" mass="24918">MLKNKKHILAIVLVAVFAASIVRAETPAPRKWEYGPFVNYGNGVGDRSDYHFVWAGFQAGRVISPMVHAGPFTGRFEFGANVMPFWQAYTPSPYTKVVTNGDTQTVEQYGGGTFRGVSLTPVIFRWNFGREDRRVLPWFQAQGGVIYTTHKFPPDLEVPHGTPGGTSVFNFRSGAAVGWHYFTQPQRSIDFSVNAEHISSASLGDRNPGVNATVQVQVGYTWWK</sequence>
<dbReference type="GO" id="GO:0016787">
    <property type="term" value="F:hydrolase activity"/>
    <property type="evidence" value="ECO:0007669"/>
    <property type="project" value="UniProtKB-KW"/>
</dbReference>
<dbReference type="Pfam" id="PF09411">
    <property type="entry name" value="PagL"/>
    <property type="match status" value="1"/>
</dbReference>
<evidence type="ECO:0000256" key="1">
    <source>
        <dbReference type="SAM" id="SignalP"/>
    </source>
</evidence>
<keyword evidence="1" id="KW-0732">Signal</keyword>
<organism evidence="2 3">
    <name type="scientific">Acidicapsa dinghuensis</name>
    <dbReference type="NCBI Taxonomy" id="2218256"/>
    <lineage>
        <taxon>Bacteria</taxon>
        <taxon>Pseudomonadati</taxon>
        <taxon>Acidobacteriota</taxon>
        <taxon>Terriglobia</taxon>
        <taxon>Terriglobales</taxon>
        <taxon>Acidobacteriaceae</taxon>
        <taxon>Acidicapsa</taxon>
    </lineage>
</organism>
<proteinExistence type="predicted"/>
<dbReference type="EMBL" id="JBHSPH010000010">
    <property type="protein sequence ID" value="MFC5864553.1"/>
    <property type="molecule type" value="Genomic_DNA"/>
</dbReference>
<dbReference type="RefSeq" id="WP_263332995.1">
    <property type="nucleotide sequence ID" value="NZ_JAGSYH010000001.1"/>
</dbReference>
<comment type="caution">
    <text evidence="2">The sequence shown here is derived from an EMBL/GenBank/DDBJ whole genome shotgun (WGS) entry which is preliminary data.</text>
</comment>
<accession>A0ABW1ENL8</accession>
<dbReference type="Gene3D" id="2.40.160.20">
    <property type="match status" value="1"/>
</dbReference>
<keyword evidence="3" id="KW-1185">Reference proteome</keyword>
<evidence type="ECO:0000313" key="2">
    <source>
        <dbReference type="EMBL" id="MFC5864553.1"/>
    </source>
</evidence>
<evidence type="ECO:0000313" key="3">
    <source>
        <dbReference type="Proteomes" id="UP001596091"/>
    </source>
</evidence>
<protein>
    <submittedName>
        <fullName evidence="2">Acyloxyacyl hydrolase</fullName>
    </submittedName>
</protein>
<name>A0ABW1ENL8_9BACT</name>
<reference evidence="3" key="1">
    <citation type="journal article" date="2019" name="Int. J. Syst. Evol. Microbiol.">
        <title>The Global Catalogue of Microorganisms (GCM) 10K type strain sequencing project: providing services to taxonomists for standard genome sequencing and annotation.</title>
        <authorList>
            <consortium name="The Broad Institute Genomics Platform"/>
            <consortium name="The Broad Institute Genome Sequencing Center for Infectious Disease"/>
            <person name="Wu L."/>
            <person name="Ma J."/>
        </authorList>
    </citation>
    <scope>NUCLEOTIDE SEQUENCE [LARGE SCALE GENOMIC DNA]</scope>
    <source>
        <strain evidence="3">JCM 4087</strain>
    </source>
</reference>
<gene>
    <name evidence="2" type="ORF">ACFPT7_19755</name>
</gene>